<proteinExistence type="predicted"/>
<dbReference type="PANTHER" id="PTHR38118">
    <property type="entry name" value="ANCHORED CELL WALL PROTEIN 11-RELATED"/>
    <property type="match status" value="1"/>
</dbReference>
<dbReference type="PANTHER" id="PTHR38118:SF3">
    <property type="entry name" value="ANCHORED CELL WALL PROTEIN 11"/>
    <property type="match status" value="1"/>
</dbReference>
<feature type="compositionally biased region" description="Low complexity" evidence="1">
    <location>
        <begin position="135"/>
        <end position="200"/>
    </location>
</feature>
<evidence type="ECO:0000256" key="1">
    <source>
        <dbReference type="SAM" id="MobiDB-lite"/>
    </source>
</evidence>
<keyword evidence="2" id="KW-0812">Transmembrane</keyword>
<feature type="region of interest" description="Disordered" evidence="1">
    <location>
        <begin position="119"/>
        <end position="200"/>
    </location>
</feature>
<evidence type="ECO:0000256" key="3">
    <source>
        <dbReference type="SAM" id="SignalP"/>
    </source>
</evidence>
<keyword evidence="2" id="KW-1133">Transmembrane helix</keyword>
<name>A0ABR2UZ56_9PEZI</name>
<feature type="transmembrane region" description="Helical" evidence="2">
    <location>
        <begin position="214"/>
        <end position="235"/>
    </location>
</feature>
<feature type="chain" id="PRO_5047089827" description="DUF7707 domain-containing protein" evidence="3">
    <location>
        <begin position="19"/>
        <end position="404"/>
    </location>
</feature>
<dbReference type="InterPro" id="IPR056124">
    <property type="entry name" value="DUF7707"/>
</dbReference>
<reference evidence="5 6" key="1">
    <citation type="journal article" date="2024" name="J. Plant Pathol.">
        <title>Sequence and assembly of the genome of Seiridium unicorne, isolate CBS 538.82, causal agent of cypress canker disease.</title>
        <authorList>
            <person name="Scali E."/>
            <person name="Rocca G.D."/>
            <person name="Danti R."/>
            <person name="Garbelotto M."/>
            <person name="Barberini S."/>
            <person name="Baroncelli R."/>
            <person name="Emiliani G."/>
        </authorList>
    </citation>
    <scope>NUCLEOTIDE SEQUENCE [LARGE SCALE GENOMIC DNA]</scope>
    <source>
        <strain evidence="5 6">BM-138-508</strain>
    </source>
</reference>
<feature type="compositionally biased region" description="Polar residues" evidence="1">
    <location>
        <begin position="120"/>
        <end position="134"/>
    </location>
</feature>
<evidence type="ECO:0000313" key="6">
    <source>
        <dbReference type="Proteomes" id="UP001408356"/>
    </source>
</evidence>
<feature type="domain" description="DUF7707" evidence="4">
    <location>
        <begin position="24"/>
        <end position="121"/>
    </location>
</feature>
<keyword evidence="3" id="KW-0732">Signal</keyword>
<evidence type="ECO:0000256" key="2">
    <source>
        <dbReference type="SAM" id="Phobius"/>
    </source>
</evidence>
<keyword evidence="2" id="KW-0472">Membrane</keyword>
<dbReference type="Pfam" id="PF24808">
    <property type="entry name" value="DUF7707"/>
    <property type="match status" value="1"/>
</dbReference>
<dbReference type="EMBL" id="JARVKF010000279">
    <property type="protein sequence ID" value="KAK9419978.1"/>
    <property type="molecule type" value="Genomic_DNA"/>
</dbReference>
<protein>
    <recommendedName>
        <fullName evidence="4">DUF7707 domain-containing protein</fullName>
    </recommendedName>
</protein>
<comment type="caution">
    <text evidence="5">The sequence shown here is derived from an EMBL/GenBank/DDBJ whole genome shotgun (WGS) entry which is preliminary data.</text>
</comment>
<sequence length="404" mass="42706">MPAWMLFVILACATIVSAGSSAFTIDPSSVSLSQRATWCTSETNVCGDVCNTSQDSCDPSTLDYDCACSDGTTPDMNEYVNSLPYFICEQAYENCITDNAGSAAGQGNCTTSIKDKCGTKNATDPTASSTSRFQSVTTPTATNTPTSAVITSLTSPTQTTSTTPTSLPASTTGSSSTTLTGSSTGETSITTSSSPGSGSTIVTTDSGLSTGAKIAIGVSVPLAIIILGLVGCLLYKRRRRKSITPVDGHGTQDYGKRGGSGLMVVDAEVYPAKPEVDAQATSLTPFQFQMSLSSGAHELSGTDSGRLPELATDSGVIVANGYSHQRTEISDYSRHDDPSDLSGRARMQETTGVETVEDLRARQASIIEERERHEQILLLRAEEERIRRRISEMQAGRSLHNMQY</sequence>
<evidence type="ECO:0000259" key="4">
    <source>
        <dbReference type="Pfam" id="PF24808"/>
    </source>
</evidence>
<feature type="signal peptide" evidence="3">
    <location>
        <begin position="1"/>
        <end position="18"/>
    </location>
</feature>
<dbReference type="Proteomes" id="UP001408356">
    <property type="component" value="Unassembled WGS sequence"/>
</dbReference>
<gene>
    <name evidence="5" type="ORF">SUNI508_06984</name>
</gene>
<organism evidence="5 6">
    <name type="scientific">Seiridium unicorne</name>
    <dbReference type="NCBI Taxonomy" id="138068"/>
    <lineage>
        <taxon>Eukaryota</taxon>
        <taxon>Fungi</taxon>
        <taxon>Dikarya</taxon>
        <taxon>Ascomycota</taxon>
        <taxon>Pezizomycotina</taxon>
        <taxon>Sordariomycetes</taxon>
        <taxon>Xylariomycetidae</taxon>
        <taxon>Amphisphaeriales</taxon>
        <taxon>Sporocadaceae</taxon>
        <taxon>Seiridium</taxon>
    </lineage>
</organism>
<evidence type="ECO:0000313" key="5">
    <source>
        <dbReference type="EMBL" id="KAK9419978.1"/>
    </source>
</evidence>
<accession>A0ABR2UZ56</accession>
<keyword evidence="6" id="KW-1185">Reference proteome</keyword>